<dbReference type="InterPro" id="IPR010290">
    <property type="entry name" value="TM_effector"/>
</dbReference>
<evidence type="ECO:0000256" key="2">
    <source>
        <dbReference type="ARBA" id="ARBA00022448"/>
    </source>
</evidence>
<feature type="transmembrane region" description="Helical" evidence="7">
    <location>
        <begin position="274"/>
        <end position="299"/>
    </location>
</feature>
<feature type="transmembrane region" description="Helical" evidence="7">
    <location>
        <begin position="311"/>
        <end position="329"/>
    </location>
</feature>
<proteinExistence type="predicted"/>
<dbReference type="CDD" id="cd06173">
    <property type="entry name" value="MFS_MefA_like"/>
    <property type="match status" value="1"/>
</dbReference>
<feature type="transmembrane region" description="Helical" evidence="7">
    <location>
        <begin position="341"/>
        <end position="362"/>
    </location>
</feature>
<keyword evidence="3" id="KW-1003">Cell membrane</keyword>
<keyword evidence="9" id="KW-1185">Reference proteome</keyword>
<accession>A0ABU9CA72</accession>
<comment type="caution">
    <text evidence="8">The sequence shown here is derived from an EMBL/GenBank/DDBJ whole genome shotgun (WGS) entry which is preliminary data.</text>
</comment>
<evidence type="ECO:0000256" key="4">
    <source>
        <dbReference type="ARBA" id="ARBA00022692"/>
    </source>
</evidence>
<gene>
    <name evidence="8" type="ORF">AACH10_00830</name>
</gene>
<comment type="subcellular location">
    <subcellularLocation>
        <location evidence="1">Cell membrane</location>
        <topology evidence="1">Multi-pass membrane protein</topology>
    </subcellularLocation>
</comment>
<keyword evidence="6 7" id="KW-0472">Membrane</keyword>
<evidence type="ECO:0000313" key="8">
    <source>
        <dbReference type="EMBL" id="MEK8048777.1"/>
    </source>
</evidence>
<dbReference type="EMBL" id="JBBUTH010000001">
    <property type="protein sequence ID" value="MEK8048777.1"/>
    <property type="molecule type" value="Genomic_DNA"/>
</dbReference>
<evidence type="ECO:0000256" key="1">
    <source>
        <dbReference type="ARBA" id="ARBA00004651"/>
    </source>
</evidence>
<dbReference type="SUPFAM" id="SSF103473">
    <property type="entry name" value="MFS general substrate transporter"/>
    <property type="match status" value="1"/>
</dbReference>
<evidence type="ECO:0000256" key="5">
    <source>
        <dbReference type="ARBA" id="ARBA00022989"/>
    </source>
</evidence>
<protein>
    <submittedName>
        <fullName evidence="8">MFS transporter</fullName>
    </submittedName>
</protein>
<evidence type="ECO:0000313" key="9">
    <source>
        <dbReference type="Proteomes" id="UP001365405"/>
    </source>
</evidence>
<evidence type="ECO:0000256" key="3">
    <source>
        <dbReference type="ARBA" id="ARBA00022475"/>
    </source>
</evidence>
<sequence length="470" mass="48502">MTMNPPQPPSPRPHLPADAVDTAAPAAAPGHTALAELAEEARAEVTLLRHPGFRRFWLSRLSSTAAGQMLMVALGWQMYDLTASAWDLGLVGLAQFVPALLLALPAGHVVDRHPRQRVLAGVLLAQVLVATLLSVATAQGALGRGGVLALSMVLGAARAFQMPASQALLPLLVELAVLPRALALSSVALQGAIIAGPALGGALYAAGSWLDASHTSAGTAAAGAAAVYAMSALGFAISLWAVWGLRPRPAQQHKEPASLATLSAGLGFVWRQKVVLGAVSLDLFAVLLGGATALLPIFARDILATGPQGLGLLRAAPAAGALAMSLWLARRPIERHTGAWLLGSVAVFGLTMVAFGLSRWFWLSLAALAVSGAADMVSVVIRQTLVQLETPDAMRGRVSAVNGLFIGASNQLGEFESGATAALLGPVGSVVSGGIGTLLVVLTWIRLFPALSRRDRLVTPDSRHPPTSQQ</sequence>
<keyword evidence="2" id="KW-0813">Transport</keyword>
<evidence type="ECO:0000256" key="6">
    <source>
        <dbReference type="ARBA" id="ARBA00023136"/>
    </source>
</evidence>
<feature type="transmembrane region" description="Helical" evidence="7">
    <location>
        <begin position="225"/>
        <end position="245"/>
    </location>
</feature>
<name>A0ABU9CA72_9BURK</name>
<keyword evidence="4 7" id="KW-0812">Transmembrane</keyword>
<dbReference type="Gene3D" id="1.20.1250.20">
    <property type="entry name" value="MFS general substrate transporter like domains"/>
    <property type="match status" value="1"/>
</dbReference>
<organism evidence="8 9">
    <name type="scientific">Pseudaquabacterium inlustre</name>
    <dbReference type="NCBI Taxonomy" id="2984192"/>
    <lineage>
        <taxon>Bacteria</taxon>
        <taxon>Pseudomonadati</taxon>
        <taxon>Pseudomonadota</taxon>
        <taxon>Betaproteobacteria</taxon>
        <taxon>Burkholderiales</taxon>
        <taxon>Sphaerotilaceae</taxon>
        <taxon>Pseudaquabacterium</taxon>
    </lineage>
</organism>
<feature type="transmembrane region" description="Helical" evidence="7">
    <location>
        <begin position="423"/>
        <end position="447"/>
    </location>
</feature>
<evidence type="ECO:0000256" key="7">
    <source>
        <dbReference type="SAM" id="Phobius"/>
    </source>
</evidence>
<reference evidence="8 9" key="1">
    <citation type="submission" date="2024-04" db="EMBL/GenBank/DDBJ databases">
        <title>Novel species of the genus Ideonella isolated from streams.</title>
        <authorList>
            <person name="Lu H."/>
        </authorList>
    </citation>
    <scope>NUCLEOTIDE SEQUENCE [LARGE SCALE GENOMIC DNA]</scope>
    <source>
        <strain evidence="8 9">DXS22W</strain>
    </source>
</reference>
<dbReference type="InterPro" id="IPR036259">
    <property type="entry name" value="MFS_trans_sf"/>
</dbReference>
<feature type="transmembrane region" description="Helical" evidence="7">
    <location>
        <begin position="118"/>
        <end position="136"/>
    </location>
</feature>
<dbReference type="Proteomes" id="UP001365405">
    <property type="component" value="Unassembled WGS sequence"/>
</dbReference>
<feature type="transmembrane region" description="Helical" evidence="7">
    <location>
        <begin position="57"/>
        <end position="79"/>
    </location>
</feature>
<feature type="transmembrane region" description="Helical" evidence="7">
    <location>
        <begin position="85"/>
        <end position="106"/>
    </location>
</feature>
<dbReference type="PANTHER" id="PTHR23513">
    <property type="entry name" value="INTEGRAL MEMBRANE EFFLUX PROTEIN-RELATED"/>
    <property type="match status" value="1"/>
</dbReference>
<keyword evidence="5 7" id="KW-1133">Transmembrane helix</keyword>
<dbReference type="Pfam" id="PF05977">
    <property type="entry name" value="MFS_3"/>
    <property type="match status" value="1"/>
</dbReference>
<dbReference type="PANTHER" id="PTHR23513:SF9">
    <property type="entry name" value="ENTEROBACTIN EXPORTER ENTS"/>
    <property type="match status" value="1"/>
</dbReference>
<feature type="transmembrane region" description="Helical" evidence="7">
    <location>
        <begin position="181"/>
        <end position="205"/>
    </location>
</feature>